<evidence type="ECO:0000259" key="2">
    <source>
        <dbReference type="Pfam" id="PF10551"/>
    </source>
</evidence>
<dbReference type="InterPro" id="IPR018289">
    <property type="entry name" value="MULE_transposase_dom"/>
</dbReference>
<dbReference type="PANTHER" id="PTHR35385:SF2">
    <property type="entry name" value="PROTEIN B, PUTATIVE-RELATED"/>
    <property type="match status" value="1"/>
</dbReference>
<comment type="caution">
    <text evidence="3">The sequence shown here is derived from an EMBL/GenBank/DDBJ whole genome shotgun (WGS) entry which is preliminary data.</text>
</comment>
<keyword evidence="4" id="KW-1185">Reference proteome</keyword>
<proteinExistence type="predicted"/>
<gene>
    <name evidence="3" type="ORF">FWK35_00030168</name>
</gene>
<organism evidence="3 4">
    <name type="scientific">Aphis craccivora</name>
    <name type="common">Cowpea aphid</name>
    <dbReference type="NCBI Taxonomy" id="307492"/>
    <lineage>
        <taxon>Eukaryota</taxon>
        <taxon>Metazoa</taxon>
        <taxon>Ecdysozoa</taxon>
        <taxon>Arthropoda</taxon>
        <taxon>Hexapoda</taxon>
        <taxon>Insecta</taxon>
        <taxon>Pterygota</taxon>
        <taxon>Neoptera</taxon>
        <taxon>Paraneoptera</taxon>
        <taxon>Hemiptera</taxon>
        <taxon>Sternorrhyncha</taxon>
        <taxon>Aphidomorpha</taxon>
        <taxon>Aphidoidea</taxon>
        <taxon>Aphididae</taxon>
        <taxon>Aphidini</taxon>
        <taxon>Aphis</taxon>
        <taxon>Aphis</taxon>
    </lineage>
</organism>
<evidence type="ECO:0000256" key="1">
    <source>
        <dbReference type="SAM" id="MobiDB-lite"/>
    </source>
</evidence>
<feature type="domain" description="MULE transposase" evidence="2">
    <location>
        <begin position="251"/>
        <end position="303"/>
    </location>
</feature>
<accession>A0A6G0VPA2</accession>
<evidence type="ECO:0000313" key="3">
    <source>
        <dbReference type="EMBL" id="KAF0704113.1"/>
    </source>
</evidence>
<feature type="non-terminal residue" evidence="3">
    <location>
        <position position="596"/>
    </location>
</feature>
<sequence length="596" mass="68389">TKSVNKRYCCHHNTRPKKFATPSPKHFGCKATLCLKVVQDTKNLQNQRESQSDNDSDENVFLNNNTKAIVDLKHIHNQELLCADVLKYRIPTKEVKAHFFKLFEEGKFHQKPFFPYKSQLCLEKGNHYYVYAGDRGELPNPEWVYNLYYKEFSKYFGAIHGKEMITSLKDAVEQYNVECSETCGLMNNFEDKNFVIAIASPLMKRISSGLDKSGNILFIDASGNVDRYGGLPVGTLILTSESTSIISRGLKLWTDLFSPSLLDGRSKRGPKVFMSDDSKSERNALNEIFPEATLLLCIFHVLQETWRYLWDSNHVIQNNLTKKYLKFESYVLNLYERRHEWALYLRKSVITCGQNTNNIINDLEAFYEIKILDVAANCPAQYLKKKFLLTKKQIKNLEYKQLESIFEILVYVLVQKGIQGNRSTEIDLGWYGVHTKISTNNIIKNNSKTPDEQELSNKLEKTTNIYLTKEGIAVSDEVDQLNINRKKEDENEENNGLEVFDIVITKIREAIESDTNYFLPGINAMNNSFKKNIKTHAGLLSAMTTFGKYSGIDPNTKRIKLVGNKRIGTQPTARPSRKTEIGGRKNLTAGRVPKWK</sequence>
<dbReference type="OrthoDB" id="6630577at2759"/>
<feature type="non-terminal residue" evidence="3">
    <location>
        <position position="1"/>
    </location>
</feature>
<dbReference type="EMBL" id="VUJU01013651">
    <property type="protein sequence ID" value="KAF0704113.1"/>
    <property type="molecule type" value="Genomic_DNA"/>
</dbReference>
<dbReference type="Proteomes" id="UP000478052">
    <property type="component" value="Unassembled WGS sequence"/>
</dbReference>
<evidence type="ECO:0000313" key="4">
    <source>
        <dbReference type="Proteomes" id="UP000478052"/>
    </source>
</evidence>
<feature type="region of interest" description="Disordered" evidence="1">
    <location>
        <begin position="567"/>
        <end position="596"/>
    </location>
</feature>
<dbReference type="Pfam" id="PF10551">
    <property type="entry name" value="MULE"/>
    <property type="match status" value="1"/>
</dbReference>
<name>A0A6G0VPA2_APHCR</name>
<reference evidence="3 4" key="1">
    <citation type="submission" date="2019-08" db="EMBL/GenBank/DDBJ databases">
        <title>Whole genome of Aphis craccivora.</title>
        <authorList>
            <person name="Voronova N.V."/>
            <person name="Shulinski R.S."/>
            <person name="Bandarenka Y.V."/>
            <person name="Zhorov D.G."/>
            <person name="Warner D."/>
        </authorList>
    </citation>
    <scope>NUCLEOTIDE SEQUENCE [LARGE SCALE GENOMIC DNA]</scope>
    <source>
        <strain evidence="3">180601</strain>
        <tissue evidence="3">Whole Body</tissue>
    </source>
</reference>
<dbReference type="PANTHER" id="PTHR35385">
    <property type="entry name" value="PROTEIN B, PUTATIVE-RELATED-RELATED"/>
    <property type="match status" value="1"/>
</dbReference>
<protein>
    <submittedName>
        <fullName evidence="3">SWIM-type domain-containing protein</fullName>
    </submittedName>
</protein>
<dbReference type="AlphaFoldDB" id="A0A6G0VPA2"/>